<dbReference type="Proteomes" id="UP000322000">
    <property type="component" value="Chromosome 13"/>
</dbReference>
<dbReference type="SUPFAM" id="SSF51430">
    <property type="entry name" value="NAD(P)-linked oxidoreductase"/>
    <property type="match status" value="2"/>
</dbReference>
<dbReference type="OrthoDB" id="416253at2759"/>
<evidence type="ECO:0000256" key="1">
    <source>
        <dbReference type="ARBA" id="ARBA00007905"/>
    </source>
</evidence>
<dbReference type="KEGG" id="tnl:113500244"/>
<dbReference type="PRINTS" id="PR00069">
    <property type="entry name" value="ALDKETRDTASE"/>
</dbReference>
<comment type="similarity">
    <text evidence="1">Belongs to the aldo/keto reductase family.</text>
</comment>
<dbReference type="InterPro" id="IPR018170">
    <property type="entry name" value="Aldo/ket_reductase_CS"/>
</dbReference>
<accession>A0A7E5W8D7</accession>
<dbReference type="InterPro" id="IPR036812">
    <property type="entry name" value="NAD(P)_OxRdtase_dom_sf"/>
</dbReference>
<dbReference type="PANTHER" id="PTHR43827">
    <property type="entry name" value="2,5-DIKETO-D-GLUCONIC ACID REDUCTASE"/>
    <property type="match status" value="1"/>
</dbReference>
<organism evidence="5 6">
    <name type="scientific">Trichoplusia ni</name>
    <name type="common">Cabbage looper</name>
    <dbReference type="NCBI Taxonomy" id="7111"/>
    <lineage>
        <taxon>Eukaryota</taxon>
        <taxon>Metazoa</taxon>
        <taxon>Ecdysozoa</taxon>
        <taxon>Arthropoda</taxon>
        <taxon>Hexapoda</taxon>
        <taxon>Insecta</taxon>
        <taxon>Pterygota</taxon>
        <taxon>Neoptera</taxon>
        <taxon>Endopterygota</taxon>
        <taxon>Lepidoptera</taxon>
        <taxon>Glossata</taxon>
        <taxon>Ditrysia</taxon>
        <taxon>Noctuoidea</taxon>
        <taxon>Noctuidae</taxon>
        <taxon>Plusiinae</taxon>
        <taxon>Trichoplusia</taxon>
    </lineage>
</organism>
<sequence>MSKVNIPTFKMNNGLEIPALGYGTWMGLDDNLEFISEAFPQMVDALSYAIDNGYRHIDTAHLYRVEPEVGDVINQKIKDGVVKREDLFVTTKVWHHYHRPSDVEVSVRASLRRLNLDYIDLVLMHWPMSITQDGVDEKIDYLDTWRGFENVLRQGLVKSIGVSNFNVEQMRRILANCQVKPVVNQVEINLNLGQKDLVDYCQSQDVIIVAYSPFGTMVPSRNAPDSPEPKLNNPTMVGLGKKYGKTVTQIALRYLYQRNIIALPKTVTKSRVLENASIFDFTIDKSDMATLAAFDNGYRTVRPVFWQDYENYPFDKVASKMDIPMSLRIWKNGANADIESSNMLVVLFSILFVGAFADDKDGGLAFRVPLNDGNSIPALGLGTFLGFDENGVKAVEDQEVELPVTWALKAGYRLIDTAAAYNNEEQVGAGVRASGVPREHVFLVTKLASHEQRDVVGALNRSLERLNMSYVDLYLIHTPVTYKPDHSGYDIIDYLDTWKGMEEAKKLGLAKSIGISNFNISQIERLLANCEIKPTVLQVEVNLNLAQNKLLDYCKSHDIVVMAYTPFGSLFSKDPVPPPPRADDPTLMGLAEKYNKTTPQIALRYLVQRGVVPIPKSVNKDRIESNVNVFDFKLTDEEMETLAKFNKDYRVVLPSFWQDHPYYPYEQVAVPAPDLFKG</sequence>
<feature type="domain" description="NADP-dependent oxidoreductase" evidence="4">
    <location>
        <begin position="20"/>
        <end position="294"/>
    </location>
</feature>
<keyword evidence="3" id="KW-0560">Oxidoreductase</keyword>
<dbReference type="Gene3D" id="3.20.20.100">
    <property type="entry name" value="NADP-dependent oxidoreductase domain"/>
    <property type="match status" value="2"/>
</dbReference>
<evidence type="ECO:0000256" key="3">
    <source>
        <dbReference type="ARBA" id="ARBA00023002"/>
    </source>
</evidence>
<evidence type="ECO:0000256" key="2">
    <source>
        <dbReference type="ARBA" id="ARBA00022857"/>
    </source>
</evidence>
<dbReference type="AlphaFoldDB" id="A0A7E5W8D7"/>
<dbReference type="GeneID" id="113500244"/>
<dbReference type="RefSeq" id="XP_026736752.1">
    <property type="nucleotide sequence ID" value="XM_026880951.1"/>
</dbReference>
<dbReference type="InterPro" id="IPR044488">
    <property type="entry name" value="AKR2E"/>
</dbReference>
<proteinExistence type="inferred from homology"/>
<dbReference type="PANTHER" id="PTHR43827:SF3">
    <property type="entry name" value="NADP-DEPENDENT OXIDOREDUCTASE DOMAIN-CONTAINING PROTEIN"/>
    <property type="match status" value="1"/>
</dbReference>
<evidence type="ECO:0000313" key="5">
    <source>
        <dbReference type="Proteomes" id="UP000322000"/>
    </source>
</evidence>
<dbReference type="PROSITE" id="PS00063">
    <property type="entry name" value="ALDOKETO_REDUCTASE_3"/>
    <property type="match status" value="1"/>
</dbReference>
<name>A0A7E5W8D7_TRINI</name>
<evidence type="ECO:0000259" key="4">
    <source>
        <dbReference type="Pfam" id="PF00248"/>
    </source>
</evidence>
<dbReference type="CDD" id="cd19116">
    <property type="entry name" value="AKR_AKR2E1-5"/>
    <property type="match status" value="1"/>
</dbReference>
<reference evidence="6" key="1">
    <citation type="submission" date="2025-08" db="UniProtKB">
        <authorList>
            <consortium name="RefSeq"/>
        </authorList>
    </citation>
    <scope>IDENTIFICATION</scope>
</reference>
<keyword evidence="2" id="KW-0521">NADP</keyword>
<dbReference type="PROSITE" id="PS00798">
    <property type="entry name" value="ALDOKETO_REDUCTASE_1"/>
    <property type="match status" value="2"/>
</dbReference>
<dbReference type="InParanoid" id="A0A7E5W8D7"/>
<evidence type="ECO:0000313" key="6">
    <source>
        <dbReference type="RefSeq" id="XP_026736752.1"/>
    </source>
</evidence>
<keyword evidence="5" id="KW-1185">Reference proteome</keyword>
<dbReference type="InterPro" id="IPR023210">
    <property type="entry name" value="NADP_OxRdtase_dom"/>
</dbReference>
<dbReference type="InterPro" id="IPR020471">
    <property type="entry name" value="AKR"/>
</dbReference>
<protein>
    <submittedName>
        <fullName evidence="6">Uncharacterized protein LOC113500244</fullName>
    </submittedName>
</protein>
<dbReference type="Pfam" id="PF00248">
    <property type="entry name" value="Aldo_ket_red"/>
    <property type="match status" value="2"/>
</dbReference>
<gene>
    <name evidence="6" type="primary">LOC113500244</name>
</gene>
<feature type="domain" description="NADP-dependent oxidoreductase" evidence="4">
    <location>
        <begin position="379"/>
        <end position="646"/>
    </location>
</feature>
<dbReference type="PROSITE" id="PS00062">
    <property type="entry name" value="ALDOKETO_REDUCTASE_2"/>
    <property type="match status" value="2"/>
</dbReference>
<dbReference type="FunFam" id="3.20.20.100:FF:000002">
    <property type="entry name" value="2,5-diketo-D-gluconic acid reductase A"/>
    <property type="match status" value="2"/>
</dbReference>
<dbReference type="GO" id="GO:0016616">
    <property type="term" value="F:oxidoreductase activity, acting on the CH-OH group of donors, NAD or NADP as acceptor"/>
    <property type="evidence" value="ECO:0007669"/>
    <property type="project" value="UniProtKB-ARBA"/>
</dbReference>